<comment type="caution">
    <text evidence="1">The sequence shown here is derived from an EMBL/GenBank/DDBJ whole genome shotgun (WGS) entry which is preliminary data.</text>
</comment>
<gene>
    <name evidence="1" type="ORF">DB31_5150</name>
</gene>
<dbReference type="Proteomes" id="UP000028725">
    <property type="component" value="Unassembled WGS sequence"/>
</dbReference>
<keyword evidence="2" id="KW-1185">Reference proteome</keyword>
<dbReference type="EMBL" id="JMCB01000003">
    <property type="protein sequence ID" value="KFE70108.1"/>
    <property type="molecule type" value="Genomic_DNA"/>
</dbReference>
<evidence type="ECO:0000313" key="1">
    <source>
        <dbReference type="EMBL" id="KFE70108.1"/>
    </source>
</evidence>
<name>A0A085WQZ5_9BACT</name>
<protein>
    <submittedName>
        <fullName evidence="1">Type I restriction-modification system, DNA-methyltransferase subunit M</fullName>
    </submittedName>
</protein>
<dbReference type="AlphaFoldDB" id="A0A085WQZ5"/>
<keyword evidence="1" id="KW-0489">Methyltransferase</keyword>
<organism evidence="1 2">
    <name type="scientific">Hyalangium minutum</name>
    <dbReference type="NCBI Taxonomy" id="394096"/>
    <lineage>
        <taxon>Bacteria</taxon>
        <taxon>Pseudomonadati</taxon>
        <taxon>Myxococcota</taxon>
        <taxon>Myxococcia</taxon>
        <taxon>Myxococcales</taxon>
        <taxon>Cystobacterineae</taxon>
        <taxon>Archangiaceae</taxon>
        <taxon>Hyalangium</taxon>
    </lineage>
</organism>
<keyword evidence="1" id="KW-0808">Transferase</keyword>
<evidence type="ECO:0000313" key="2">
    <source>
        <dbReference type="Proteomes" id="UP000028725"/>
    </source>
</evidence>
<proteinExistence type="predicted"/>
<reference evidence="1 2" key="1">
    <citation type="submission" date="2014-04" db="EMBL/GenBank/DDBJ databases">
        <title>Genome assembly of Hyalangium minutum DSM 14724.</title>
        <authorList>
            <person name="Sharma G."/>
            <person name="Subramanian S."/>
        </authorList>
    </citation>
    <scope>NUCLEOTIDE SEQUENCE [LARGE SCALE GENOMIC DNA]</scope>
    <source>
        <strain evidence="1 2">DSM 14724</strain>
    </source>
</reference>
<dbReference type="STRING" id="394096.DB31_5150"/>
<dbReference type="GO" id="GO:0032259">
    <property type="term" value="P:methylation"/>
    <property type="evidence" value="ECO:0007669"/>
    <property type="project" value="UniProtKB-KW"/>
</dbReference>
<accession>A0A085WQZ5</accession>
<sequence length="136" mass="15544">MKKSQENPMNNPSQQAAGKFTGIFYAQGVKANVLFFERKPANKREHLDDFVACYKPGERQARRATCPLPTPSPRHNASCRSYQILQVGCGFQRISRARKSNARRAVQGPGIFSLLDRDRSFPQNARHFWLPERNHS</sequence>
<dbReference type="PATRIC" id="fig|394096.3.peg.1632"/>
<dbReference type="GO" id="GO:0008168">
    <property type="term" value="F:methyltransferase activity"/>
    <property type="evidence" value="ECO:0007669"/>
    <property type="project" value="UniProtKB-KW"/>
</dbReference>